<feature type="transmembrane region" description="Helical" evidence="17">
    <location>
        <begin position="202"/>
        <end position="224"/>
    </location>
</feature>
<dbReference type="CDD" id="cd20070">
    <property type="entry name" value="5TM_YidC_Alb3"/>
    <property type="match status" value="1"/>
</dbReference>
<evidence type="ECO:0000256" key="12">
    <source>
        <dbReference type="ARBA" id="ARBA00026028"/>
    </source>
</evidence>
<accession>A0ABW3YDT6</accession>
<evidence type="ECO:0000256" key="4">
    <source>
        <dbReference type="ARBA" id="ARBA00022448"/>
    </source>
</evidence>
<keyword evidence="5" id="KW-1003">Cell membrane</keyword>
<dbReference type="RefSeq" id="WP_377571122.1">
    <property type="nucleotide sequence ID" value="NZ_JBHTMP010000019.1"/>
</dbReference>
<reference evidence="20" key="1">
    <citation type="journal article" date="2019" name="Int. J. Syst. Evol. Microbiol.">
        <title>The Global Catalogue of Microorganisms (GCM) 10K type strain sequencing project: providing services to taxonomists for standard genome sequencing and annotation.</title>
        <authorList>
            <consortium name="The Broad Institute Genomics Platform"/>
            <consortium name="The Broad Institute Genome Sequencing Center for Infectious Disease"/>
            <person name="Wu L."/>
            <person name="Ma J."/>
        </authorList>
    </citation>
    <scope>NUCLEOTIDE SEQUENCE [LARGE SCALE GENOMIC DNA]</scope>
    <source>
        <strain evidence="20">JCM 31037</strain>
    </source>
</reference>
<evidence type="ECO:0000256" key="3">
    <source>
        <dbReference type="ARBA" id="ARBA00015325"/>
    </source>
</evidence>
<evidence type="ECO:0000256" key="8">
    <source>
        <dbReference type="ARBA" id="ARBA00022989"/>
    </source>
</evidence>
<comment type="caution">
    <text evidence="19">The sequence shown here is derived from an EMBL/GenBank/DDBJ whole genome shotgun (WGS) entry which is preliminary data.</text>
</comment>
<evidence type="ECO:0000256" key="2">
    <source>
        <dbReference type="ARBA" id="ARBA00010527"/>
    </source>
</evidence>
<feature type="transmembrane region" description="Helical" evidence="17">
    <location>
        <begin position="20"/>
        <end position="49"/>
    </location>
</feature>
<feature type="transmembrane region" description="Helical" evidence="17">
    <location>
        <begin position="100"/>
        <end position="120"/>
    </location>
</feature>
<dbReference type="PANTHER" id="PTHR12428">
    <property type="entry name" value="OXA1"/>
    <property type="match status" value="1"/>
</dbReference>
<evidence type="ECO:0000256" key="11">
    <source>
        <dbReference type="ARBA" id="ARBA00025034"/>
    </source>
</evidence>
<evidence type="ECO:0000256" key="7">
    <source>
        <dbReference type="ARBA" id="ARBA00022927"/>
    </source>
</evidence>
<evidence type="ECO:0000256" key="6">
    <source>
        <dbReference type="ARBA" id="ARBA00022692"/>
    </source>
</evidence>
<evidence type="ECO:0000259" key="18">
    <source>
        <dbReference type="Pfam" id="PF02096"/>
    </source>
</evidence>
<evidence type="ECO:0000256" key="13">
    <source>
        <dbReference type="ARBA" id="ARBA00031538"/>
    </source>
</evidence>
<comment type="subunit">
    <text evidence="12">Interacts with the Sec translocase complex via SecD. Specifically interacts with transmembrane segments of nascent integral membrane proteins during membrane integration.</text>
</comment>
<evidence type="ECO:0000256" key="14">
    <source>
        <dbReference type="ARBA" id="ARBA00033245"/>
    </source>
</evidence>
<dbReference type="Proteomes" id="UP001597260">
    <property type="component" value="Unassembled WGS sequence"/>
</dbReference>
<dbReference type="EMBL" id="JBHTMP010000019">
    <property type="protein sequence ID" value="MFD1322309.1"/>
    <property type="molecule type" value="Genomic_DNA"/>
</dbReference>
<dbReference type="NCBIfam" id="TIGR03592">
    <property type="entry name" value="yidC_oxa1_cterm"/>
    <property type="match status" value="1"/>
</dbReference>
<evidence type="ECO:0000313" key="20">
    <source>
        <dbReference type="Proteomes" id="UP001597260"/>
    </source>
</evidence>
<organism evidence="19 20">
    <name type="scientific">Micromonospora sonneratiae</name>
    <dbReference type="NCBI Taxonomy" id="1184706"/>
    <lineage>
        <taxon>Bacteria</taxon>
        <taxon>Bacillati</taxon>
        <taxon>Actinomycetota</taxon>
        <taxon>Actinomycetes</taxon>
        <taxon>Micromonosporales</taxon>
        <taxon>Micromonosporaceae</taxon>
        <taxon>Micromonospora</taxon>
    </lineage>
</organism>
<evidence type="ECO:0000256" key="17">
    <source>
        <dbReference type="SAM" id="Phobius"/>
    </source>
</evidence>
<keyword evidence="6 16" id="KW-0812">Transmembrane</keyword>
<keyword evidence="8 17" id="KW-1133">Transmembrane helix</keyword>
<keyword evidence="20" id="KW-1185">Reference proteome</keyword>
<protein>
    <recommendedName>
        <fullName evidence="3">Membrane protein insertase YidC</fullName>
    </recommendedName>
    <alternativeName>
        <fullName evidence="15">Foldase YidC</fullName>
    </alternativeName>
    <alternativeName>
        <fullName evidence="14">Membrane integrase YidC</fullName>
    </alternativeName>
    <alternativeName>
        <fullName evidence="13">Membrane protein YidC</fullName>
    </alternativeName>
</protein>
<evidence type="ECO:0000256" key="5">
    <source>
        <dbReference type="ARBA" id="ARBA00022475"/>
    </source>
</evidence>
<dbReference type="InterPro" id="IPR028055">
    <property type="entry name" value="YidC/Oxa/ALB_C"/>
</dbReference>
<evidence type="ECO:0000256" key="1">
    <source>
        <dbReference type="ARBA" id="ARBA00004651"/>
    </source>
</evidence>
<name>A0ABW3YDT6_9ACTN</name>
<proteinExistence type="inferred from homology"/>
<evidence type="ECO:0000256" key="16">
    <source>
        <dbReference type="RuleBase" id="RU003945"/>
    </source>
</evidence>
<gene>
    <name evidence="19" type="ORF">ACFQ4H_14525</name>
</gene>
<evidence type="ECO:0000256" key="10">
    <source>
        <dbReference type="ARBA" id="ARBA00023186"/>
    </source>
</evidence>
<evidence type="ECO:0000256" key="15">
    <source>
        <dbReference type="ARBA" id="ARBA00033342"/>
    </source>
</evidence>
<keyword evidence="7" id="KW-0653">Protein transport</keyword>
<dbReference type="InterPro" id="IPR047196">
    <property type="entry name" value="YidC_ALB_C"/>
</dbReference>
<evidence type="ECO:0000313" key="19">
    <source>
        <dbReference type="EMBL" id="MFD1322309.1"/>
    </source>
</evidence>
<keyword evidence="9 17" id="KW-0472">Membrane</keyword>
<feature type="transmembrane region" description="Helical" evidence="17">
    <location>
        <begin position="147"/>
        <end position="168"/>
    </location>
</feature>
<dbReference type="InterPro" id="IPR001708">
    <property type="entry name" value="YidC/ALB3/OXA1/COX18"/>
</dbReference>
<comment type="function">
    <text evidence="11">Required for the insertion and/or proper folding and/or complex formation of integral membrane proteins into the membrane. Involved in integration of membrane proteins that insert both dependently and independently of the Sec translocase complex, as well as at least some lipoproteins. Aids folding of multispanning membrane proteins.</text>
</comment>
<dbReference type="Pfam" id="PF02096">
    <property type="entry name" value="60KD_IMP"/>
    <property type="match status" value="1"/>
</dbReference>
<keyword evidence="4" id="KW-0813">Transport</keyword>
<sequence>MLAFAPLDGVVDAASTAVSVLAAVVAPLAGTAATAAAIVLFTVLVRLLISPLTWAQVRGQQRQAALAPKIQEIQKRYGDQPEQLRTELVTLYREAGASPLAGCLPTLLQAPFFFVMYRLFTTSAGSDGLLTERLLGVPLGHHASDGLAGAAGPLFAVLLAVLVGLAWWSSRRMRRAATTAESAAAPNPLTRVLQLLPYGTPLLALVMPLAAVLYLATTTAWSAAEQAVFRRR</sequence>
<keyword evidence="10" id="KW-0143">Chaperone</keyword>
<feature type="domain" description="Membrane insertase YidC/Oxa/ALB C-terminal" evidence="18">
    <location>
        <begin position="36"/>
        <end position="230"/>
    </location>
</feature>
<comment type="similarity">
    <text evidence="2">Belongs to the OXA1/ALB3/YidC family. Type 1 subfamily.</text>
</comment>
<dbReference type="PANTHER" id="PTHR12428:SF65">
    <property type="entry name" value="CYTOCHROME C OXIDASE ASSEMBLY PROTEIN COX18, MITOCHONDRIAL"/>
    <property type="match status" value="1"/>
</dbReference>
<evidence type="ECO:0000256" key="9">
    <source>
        <dbReference type="ARBA" id="ARBA00023136"/>
    </source>
</evidence>
<comment type="subcellular location">
    <subcellularLocation>
        <location evidence="1">Cell membrane</location>
        <topology evidence="1">Multi-pass membrane protein</topology>
    </subcellularLocation>
    <subcellularLocation>
        <location evidence="16">Membrane</location>
        <topology evidence="16">Multi-pass membrane protein</topology>
    </subcellularLocation>
</comment>